<dbReference type="SUPFAM" id="SSF142019">
    <property type="entry name" value="Nqo1 FMN-binding domain-like"/>
    <property type="match status" value="1"/>
</dbReference>
<evidence type="ECO:0000256" key="1">
    <source>
        <dbReference type="ARBA" id="ARBA00001917"/>
    </source>
</evidence>
<keyword evidence="15" id="KW-0560">Oxidoreductase</keyword>
<protein>
    <recommendedName>
        <fullName evidence="13">NADH-quinone oxidoreductase subunit F</fullName>
        <ecNumber evidence="13">7.1.1.-</ecNumber>
    </recommendedName>
</protein>
<dbReference type="InterPro" id="IPR011538">
    <property type="entry name" value="Nuo51_FMN-bd"/>
</dbReference>
<keyword evidence="4 13" id="KW-0004">4Fe-4S</keyword>
<name>A0ABT4A0V8_9BACT</name>
<proteinExistence type="inferred from homology"/>
<dbReference type="InterPro" id="IPR037225">
    <property type="entry name" value="Nuo51_FMN-bd_sf"/>
</dbReference>
<dbReference type="PANTHER" id="PTHR11780">
    <property type="entry name" value="NADH-UBIQUINONE OXIDOREDUCTASE FLAVOPROTEIN 1 NDUFV1"/>
    <property type="match status" value="1"/>
</dbReference>
<evidence type="ECO:0000256" key="8">
    <source>
        <dbReference type="ARBA" id="ARBA00022967"/>
    </source>
</evidence>
<evidence type="ECO:0000256" key="2">
    <source>
        <dbReference type="ARBA" id="ARBA00001966"/>
    </source>
</evidence>
<keyword evidence="11 13" id="KW-0520">NAD</keyword>
<keyword evidence="7 13" id="KW-0479">Metal-binding</keyword>
<evidence type="ECO:0000256" key="13">
    <source>
        <dbReference type="RuleBase" id="RU364066"/>
    </source>
</evidence>
<evidence type="ECO:0000313" key="15">
    <source>
        <dbReference type="EMBL" id="MCY1074617.1"/>
    </source>
</evidence>
<evidence type="ECO:0000256" key="6">
    <source>
        <dbReference type="ARBA" id="ARBA00022643"/>
    </source>
</evidence>
<dbReference type="InterPro" id="IPR019575">
    <property type="entry name" value="Nuop51_4Fe4S-bd"/>
</dbReference>
<dbReference type="Gene3D" id="1.20.1440.230">
    <property type="entry name" value="NADH-ubiquinone oxidoreductase 51kDa subunit, iron-sulphur binding domain"/>
    <property type="match status" value="1"/>
</dbReference>
<evidence type="ECO:0000256" key="10">
    <source>
        <dbReference type="ARBA" id="ARBA00023014"/>
    </source>
</evidence>
<keyword evidence="5 13" id="KW-0285">Flavoprotein</keyword>
<dbReference type="EC" id="7.1.1.-" evidence="13"/>
<dbReference type="SUPFAM" id="SSF142984">
    <property type="entry name" value="Nqo1 middle domain-like"/>
    <property type="match status" value="1"/>
</dbReference>
<dbReference type="PROSITE" id="PS00645">
    <property type="entry name" value="COMPLEX1_51K_2"/>
    <property type="match status" value="1"/>
</dbReference>
<evidence type="ECO:0000256" key="5">
    <source>
        <dbReference type="ARBA" id="ARBA00022630"/>
    </source>
</evidence>
<evidence type="ECO:0000313" key="16">
    <source>
        <dbReference type="Proteomes" id="UP001207654"/>
    </source>
</evidence>
<evidence type="ECO:0000256" key="9">
    <source>
        <dbReference type="ARBA" id="ARBA00023004"/>
    </source>
</evidence>
<evidence type="ECO:0000256" key="4">
    <source>
        <dbReference type="ARBA" id="ARBA00022485"/>
    </source>
</evidence>
<dbReference type="NCBIfam" id="NF010120">
    <property type="entry name" value="PRK13596.1"/>
    <property type="match status" value="1"/>
</dbReference>
<comment type="cofactor">
    <cofactor evidence="2 13">
        <name>[4Fe-4S] cluster</name>
        <dbReference type="ChEBI" id="CHEBI:49883"/>
    </cofactor>
</comment>
<comment type="cofactor">
    <cofactor evidence="1 13">
        <name>FMN</name>
        <dbReference type="ChEBI" id="CHEBI:58210"/>
    </cofactor>
</comment>
<comment type="caution">
    <text evidence="15">The sequence shown here is derived from an EMBL/GenBank/DDBJ whole genome shotgun (WGS) entry which is preliminary data.</text>
</comment>
<dbReference type="InterPro" id="IPR037207">
    <property type="entry name" value="Nuop51_4Fe4S-bd_sf"/>
</dbReference>
<keyword evidence="16" id="KW-1185">Reference proteome</keyword>
<evidence type="ECO:0000256" key="3">
    <source>
        <dbReference type="ARBA" id="ARBA00007523"/>
    </source>
</evidence>
<dbReference type="PROSITE" id="PS00644">
    <property type="entry name" value="COMPLEX1_51K_1"/>
    <property type="match status" value="1"/>
</dbReference>
<dbReference type="Proteomes" id="UP001207654">
    <property type="component" value="Unassembled WGS sequence"/>
</dbReference>
<feature type="domain" description="NADH-ubiquinone oxidoreductase 51kDa subunit iron-sulphur binding" evidence="14">
    <location>
        <begin position="332"/>
        <end position="377"/>
    </location>
</feature>
<dbReference type="GO" id="GO:0050136">
    <property type="term" value="F:NADH dehydrogenase (quinone) (non-electrogenic) activity"/>
    <property type="evidence" value="ECO:0007669"/>
    <property type="project" value="UniProtKB-EC"/>
</dbReference>
<reference evidence="15 16" key="1">
    <citation type="submission" date="2022-11" db="EMBL/GenBank/DDBJ databases">
        <title>Minimal conservation of predation-associated metabolite biosynthetic gene clusters underscores biosynthetic potential of Myxococcota including descriptions for ten novel species: Archangium lansinium sp. nov., Myxococcus landrumus sp. nov., Nannocystis bai.</title>
        <authorList>
            <person name="Ahearne A."/>
            <person name="Stevens C."/>
            <person name="Phillips K."/>
        </authorList>
    </citation>
    <scope>NUCLEOTIDE SEQUENCE [LARGE SCALE GENOMIC DNA]</scope>
    <source>
        <strain evidence="15 16">MIWBW</strain>
    </source>
</reference>
<accession>A0ABT4A0V8</accession>
<dbReference type="InterPro" id="IPR050837">
    <property type="entry name" value="ComplexI_51kDa_subunit"/>
</dbReference>
<evidence type="ECO:0000256" key="7">
    <source>
        <dbReference type="ARBA" id="ARBA00022723"/>
    </source>
</evidence>
<dbReference type="SMART" id="SM00928">
    <property type="entry name" value="NADH_4Fe-4S"/>
    <property type="match status" value="1"/>
</dbReference>
<dbReference type="SUPFAM" id="SSF140490">
    <property type="entry name" value="Nqo1C-terminal domain-like"/>
    <property type="match status" value="1"/>
</dbReference>
<evidence type="ECO:0000256" key="12">
    <source>
        <dbReference type="ARBA" id="ARBA00047712"/>
    </source>
</evidence>
<dbReference type="Pfam" id="PF10589">
    <property type="entry name" value="NADH_4Fe-4S"/>
    <property type="match status" value="1"/>
</dbReference>
<dbReference type="RefSeq" id="WP_267533578.1">
    <property type="nucleotide sequence ID" value="NZ_JAPNKA010000001.1"/>
</dbReference>
<dbReference type="Gene3D" id="3.40.50.11540">
    <property type="entry name" value="NADH-ubiquinone oxidoreductase 51kDa subunit"/>
    <property type="match status" value="1"/>
</dbReference>
<dbReference type="EMBL" id="JAPNKA010000001">
    <property type="protein sequence ID" value="MCY1074617.1"/>
    <property type="molecule type" value="Genomic_DNA"/>
</dbReference>
<dbReference type="InterPro" id="IPR001949">
    <property type="entry name" value="NADH-UbQ_OxRdtase_51kDa_CS"/>
</dbReference>
<keyword evidence="9 13" id="KW-0408">Iron</keyword>
<dbReference type="Pfam" id="PF01512">
    <property type="entry name" value="Complex1_51K"/>
    <property type="match status" value="1"/>
</dbReference>
<keyword evidence="6 13" id="KW-0288">FMN</keyword>
<evidence type="ECO:0000256" key="11">
    <source>
        <dbReference type="ARBA" id="ARBA00023027"/>
    </source>
</evidence>
<dbReference type="PANTHER" id="PTHR11780:SF10">
    <property type="entry name" value="NADH DEHYDROGENASE [UBIQUINONE] FLAVOPROTEIN 1, MITOCHONDRIAL"/>
    <property type="match status" value="1"/>
</dbReference>
<comment type="catalytic activity">
    <reaction evidence="12 13">
        <text>a quinone + NADH + 5 H(+)(in) = a quinol + NAD(+) + 4 H(+)(out)</text>
        <dbReference type="Rhea" id="RHEA:57888"/>
        <dbReference type="ChEBI" id="CHEBI:15378"/>
        <dbReference type="ChEBI" id="CHEBI:24646"/>
        <dbReference type="ChEBI" id="CHEBI:57540"/>
        <dbReference type="ChEBI" id="CHEBI:57945"/>
        <dbReference type="ChEBI" id="CHEBI:132124"/>
    </reaction>
</comment>
<comment type="similarity">
    <text evidence="3 13">Belongs to the complex I 51 kDa subunit family.</text>
</comment>
<evidence type="ECO:0000259" key="14">
    <source>
        <dbReference type="SMART" id="SM00928"/>
    </source>
</evidence>
<keyword evidence="10 13" id="KW-0411">Iron-sulfur</keyword>
<dbReference type="Gene3D" id="3.10.20.600">
    <property type="match status" value="1"/>
</dbReference>
<dbReference type="InterPro" id="IPR011537">
    <property type="entry name" value="NADH-UbQ_OxRdtase_suF"/>
</dbReference>
<keyword evidence="8" id="KW-1278">Translocase</keyword>
<gene>
    <name evidence="15" type="primary">nuoF</name>
    <name evidence="15" type="ORF">OV287_08965</name>
</gene>
<keyword evidence="13" id="KW-0874">Quinone</keyword>
<dbReference type="Gene3D" id="6.10.250.1450">
    <property type="match status" value="1"/>
</dbReference>
<dbReference type="NCBIfam" id="TIGR01959">
    <property type="entry name" value="nuoF_fam"/>
    <property type="match status" value="1"/>
</dbReference>
<organism evidence="15 16">
    <name type="scientific">Archangium lansingense</name>
    <dbReference type="NCBI Taxonomy" id="2995310"/>
    <lineage>
        <taxon>Bacteria</taxon>
        <taxon>Pseudomonadati</taxon>
        <taxon>Myxococcota</taxon>
        <taxon>Myxococcia</taxon>
        <taxon>Myxococcales</taxon>
        <taxon>Cystobacterineae</taxon>
        <taxon>Archangiaceae</taxon>
        <taxon>Archangium</taxon>
    </lineage>
</organism>
<sequence length="444" mass="48339">MATTAFEPIISAAWGKPNSWTLDEYKKRGGYKGLEKALELAPAQIIDEVKKSNLRGRGGAGFPTGLKWSFVPKDSPKPKYLAVNGDESEPGTFKDRYILEQDPHMMLEGIAIASYALGVHTCYVYLRGEFKFQAERTNAAIREAYAAGIFGKKMLGKDYQLDCYVVRGAGAYICGEETALLESLEGKKGWPRLKPPFPAVVGLFGSPTVVNNVETLASVPHVFTRGSAWYAGLGTDKSGGTRLVCLSGTVNRPGVYEVPLEATFSQLIFDDKYGRGLPAGRKVKAVIPGGSSAPILSPDELDVAMEFEAVKVKQTMAGSGGVIVMDDTTCMVRSLWRVARFYAEESCGQCTPCREGTPWQTRLLRKIEEGRGEPGDVEILSNVASSIAPYPPIGLGNTICALGDAAALPTHSFLMRFRDEFEAHIREHRCPFGDKPWGAFGDWS</sequence>
<comment type="function">
    <text evidence="13">NDH-1 shuttles electrons from NADH, via FMN and iron-sulfur (Fe-S) centers, to quinones in the respiratory chain.</text>
</comment>